<dbReference type="RefSeq" id="WP_146356524.1">
    <property type="nucleotide sequence ID" value="NZ_VOIR01000014.1"/>
</dbReference>
<feature type="compositionally biased region" description="Basic and acidic residues" evidence="1">
    <location>
        <begin position="69"/>
        <end position="81"/>
    </location>
</feature>
<dbReference type="InterPro" id="IPR005183">
    <property type="entry name" value="DUF305_CopM-like"/>
</dbReference>
<gene>
    <name evidence="3" type="ORF">FQ330_07735</name>
</gene>
<dbReference type="Pfam" id="PF03713">
    <property type="entry name" value="DUF305"/>
    <property type="match status" value="1"/>
</dbReference>
<evidence type="ECO:0000259" key="2">
    <source>
        <dbReference type="Pfam" id="PF03713"/>
    </source>
</evidence>
<reference evidence="3 4" key="1">
    <citation type="submission" date="2019-08" db="EMBL/GenBank/DDBJ databases">
        <title>Agrococcus lahaulensis sp. nov., isolated from a cold desert of the Indian Himalayas.</title>
        <authorList>
            <person name="Qu J.H."/>
        </authorList>
    </citation>
    <scope>NUCLEOTIDE SEQUENCE [LARGE SCALE GENOMIC DNA]</scope>
    <source>
        <strain evidence="3 4">NS18</strain>
    </source>
</reference>
<dbReference type="PANTHER" id="PTHR36933">
    <property type="entry name" value="SLL0788 PROTEIN"/>
    <property type="match status" value="1"/>
</dbReference>
<comment type="caution">
    <text evidence="3">The sequence shown here is derived from an EMBL/GenBank/DDBJ whole genome shotgun (WGS) entry which is preliminary data.</text>
</comment>
<dbReference type="PANTHER" id="PTHR36933:SF1">
    <property type="entry name" value="SLL0788 PROTEIN"/>
    <property type="match status" value="1"/>
</dbReference>
<name>A0A5M8QA57_9MICO</name>
<dbReference type="Proteomes" id="UP000323221">
    <property type="component" value="Unassembled WGS sequence"/>
</dbReference>
<dbReference type="InterPro" id="IPR012347">
    <property type="entry name" value="Ferritin-like"/>
</dbReference>
<evidence type="ECO:0000313" key="3">
    <source>
        <dbReference type="EMBL" id="KAA6432857.1"/>
    </source>
</evidence>
<evidence type="ECO:0000313" key="4">
    <source>
        <dbReference type="Proteomes" id="UP000323221"/>
    </source>
</evidence>
<organism evidence="3 4">
    <name type="scientific">Agrococcus sediminis</name>
    <dbReference type="NCBI Taxonomy" id="2599924"/>
    <lineage>
        <taxon>Bacteria</taxon>
        <taxon>Bacillati</taxon>
        <taxon>Actinomycetota</taxon>
        <taxon>Actinomycetes</taxon>
        <taxon>Micrococcales</taxon>
        <taxon>Microbacteriaceae</taxon>
        <taxon>Agrococcus</taxon>
    </lineage>
</organism>
<evidence type="ECO:0000256" key="1">
    <source>
        <dbReference type="SAM" id="MobiDB-lite"/>
    </source>
</evidence>
<accession>A0A5M8QA57</accession>
<dbReference type="OrthoDB" id="26872at2"/>
<dbReference type="EMBL" id="VOIR01000014">
    <property type="protein sequence ID" value="KAA6432857.1"/>
    <property type="molecule type" value="Genomic_DNA"/>
</dbReference>
<protein>
    <submittedName>
        <fullName evidence="3">DUF305 domain-containing protein</fullName>
    </submittedName>
</protein>
<sequence>MADAMDDMMKHMDEMADSTLDELSSASGDEFDRKFLEMMIKHHAQAIATSELASSKAVHAELRELAAKMHSDQIEESEQLRSWHQQWGHAQD</sequence>
<dbReference type="Gene3D" id="1.20.1260.10">
    <property type="match status" value="1"/>
</dbReference>
<proteinExistence type="predicted"/>
<dbReference type="AlphaFoldDB" id="A0A5M8QA57"/>
<keyword evidence="4" id="KW-1185">Reference proteome</keyword>
<feature type="region of interest" description="Disordered" evidence="1">
    <location>
        <begin position="69"/>
        <end position="92"/>
    </location>
</feature>
<feature type="domain" description="DUF305" evidence="2">
    <location>
        <begin position="4"/>
        <end position="83"/>
    </location>
</feature>